<evidence type="ECO:0000256" key="5">
    <source>
        <dbReference type="ARBA" id="ARBA00023239"/>
    </source>
</evidence>
<dbReference type="InterPro" id="IPR036398">
    <property type="entry name" value="CA_dom_sf"/>
</dbReference>
<gene>
    <name evidence="9" type="ORF">L211DRAFT_838555</name>
</gene>
<keyword evidence="4" id="KW-0862">Zinc</keyword>
<keyword evidence="10" id="KW-1185">Reference proteome</keyword>
<dbReference type="EC" id="4.2.1.1" evidence="2"/>
<dbReference type="InterPro" id="IPR041891">
    <property type="entry name" value="Alpha_CA_prokaryot-like"/>
</dbReference>
<evidence type="ECO:0000313" key="10">
    <source>
        <dbReference type="Proteomes" id="UP000267821"/>
    </source>
</evidence>
<dbReference type="AlphaFoldDB" id="A0A3N4LPH2"/>
<dbReference type="InterPro" id="IPR023561">
    <property type="entry name" value="Carbonic_anhydrase_a-class"/>
</dbReference>
<comment type="similarity">
    <text evidence="1">Belongs to the alpha-carbonic anhydrase family.</text>
</comment>
<dbReference type="InParanoid" id="A0A3N4LPH2"/>
<dbReference type="OrthoDB" id="429145at2759"/>
<sequence>MHTPLLLASLLITLTSACIYPRTDRDRELPYTYDGETGPLCWHLLPNNTLCGAGKHQSPINITPNVSGVTQTKEPLKLSFPNYSEEIEAEHTGHTVVFTPKHVANYSSMLGGKHYKLLQFHFHAPSEHRFEDESYPLELHFVHQNTEGKLAVVAVFFELRLDCGDMLLHGTTQSLDHVKKMGDRYTINDIDFK</sequence>
<evidence type="ECO:0000259" key="8">
    <source>
        <dbReference type="PROSITE" id="PS51144"/>
    </source>
</evidence>
<dbReference type="PANTHER" id="PTHR18952:SF265">
    <property type="entry name" value="CARBONIC ANHYDRASE"/>
    <property type="match status" value="1"/>
</dbReference>
<evidence type="ECO:0000313" key="9">
    <source>
        <dbReference type="EMBL" id="RPB23419.1"/>
    </source>
</evidence>
<dbReference type="PROSITE" id="PS51144">
    <property type="entry name" value="ALPHA_CA_2"/>
    <property type="match status" value="1"/>
</dbReference>
<keyword evidence="7" id="KW-0732">Signal</keyword>
<accession>A0A3N4LPH2</accession>
<dbReference type="Proteomes" id="UP000267821">
    <property type="component" value="Unassembled WGS sequence"/>
</dbReference>
<keyword evidence="5" id="KW-0456">Lyase</keyword>
<dbReference type="GO" id="GO:0004089">
    <property type="term" value="F:carbonate dehydratase activity"/>
    <property type="evidence" value="ECO:0007669"/>
    <property type="project" value="UniProtKB-EC"/>
</dbReference>
<dbReference type="GO" id="GO:0008270">
    <property type="term" value="F:zinc ion binding"/>
    <property type="evidence" value="ECO:0007669"/>
    <property type="project" value="InterPro"/>
</dbReference>
<dbReference type="SMART" id="SM01057">
    <property type="entry name" value="Carb_anhydrase"/>
    <property type="match status" value="1"/>
</dbReference>
<dbReference type="EMBL" id="ML121546">
    <property type="protein sequence ID" value="RPB23419.1"/>
    <property type="molecule type" value="Genomic_DNA"/>
</dbReference>
<dbReference type="Gene3D" id="3.10.200.10">
    <property type="entry name" value="Alpha carbonic anhydrase"/>
    <property type="match status" value="1"/>
</dbReference>
<name>A0A3N4LPH2_9PEZI</name>
<reference evidence="9 10" key="1">
    <citation type="journal article" date="2018" name="Nat. Ecol. Evol.">
        <title>Pezizomycetes genomes reveal the molecular basis of ectomycorrhizal truffle lifestyle.</title>
        <authorList>
            <person name="Murat C."/>
            <person name="Payen T."/>
            <person name="Noel B."/>
            <person name="Kuo A."/>
            <person name="Morin E."/>
            <person name="Chen J."/>
            <person name="Kohler A."/>
            <person name="Krizsan K."/>
            <person name="Balestrini R."/>
            <person name="Da Silva C."/>
            <person name="Montanini B."/>
            <person name="Hainaut M."/>
            <person name="Levati E."/>
            <person name="Barry K.W."/>
            <person name="Belfiori B."/>
            <person name="Cichocki N."/>
            <person name="Clum A."/>
            <person name="Dockter R.B."/>
            <person name="Fauchery L."/>
            <person name="Guy J."/>
            <person name="Iotti M."/>
            <person name="Le Tacon F."/>
            <person name="Lindquist E.A."/>
            <person name="Lipzen A."/>
            <person name="Malagnac F."/>
            <person name="Mello A."/>
            <person name="Molinier V."/>
            <person name="Miyauchi S."/>
            <person name="Poulain J."/>
            <person name="Riccioni C."/>
            <person name="Rubini A."/>
            <person name="Sitrit Y."/>
            <person name="Splivallo R."/>
            <person name="Traeger S."/>
            <person name="Wang M."/>
            <person name="Zifcakova L."/>
            <person name="Wipf D."/>
            <person name="Zambonelli A."/>
            <person name="Paolocci F."/>
            <person name="Nowrousian M."/>
            <person name="Ottonello S."/>
            <person name="Baldrian P."/>
            <person name="Spatafora J.W."/>
            <person name="Henrissat B."/>
            <person name="Nagy L.G."/>
            <person name="Aury J.M."/>
            <person name="Wincker P."/>
            <person name="Grigoriev I.V."/>
            <person name="Bonfante P."/>
            <person name="Martin F.M."/>
        </authorList>
    </citation>
    <scope>NUCLEOTIDE SEQUENCE [LARGE SCALE GENOMIC DNA]</scope>
    <source>
        <strain evidence="9 10">ATCC MYA-4762</strain>
    </source>
</reference>
<dbReference type="Pfam" id="PF00194">
    <property type="entry name" value="Carb_anhydrase"/>
    <property type="match status" value="1"/>
</dbReference>
<dbReference type="PANTHER" id="PTHR18952">
    <property type="entry name" value="CARBONIC ANHYDRASE"/>
    <property type="match status" value="1"/>
</dbReference>
<dbReference type="InterPro" id="IPR001148">
    <property type="entry name" value="CA_dom"/>
</dbReference>
<evidence type="ECO:0000256" key="1">
    <source>
        <dbReference type="ARBA" id="ARBA00010718"/>
    </source>
</evidence>
<proteinExistence type="inferred from homology"/>
<dbReference type="SUPFAM" id="SSF51069">
    <property type="entry name" value="Carbonic anhydrase"/>
    <property type="match status" value="1"/>
</dbReference>
<evidence type="ECO:0000256" key="7">
    <source>
        <dbReference type="SAM" id="SignalP"/>
    </source>
</evidence>
<comment type="catalytic activity">
    <reaction evidence="6">
        <text>hydrogencarbonate + H(+) = CO2 + H2O</text>
        <dbReference type="Rhea" id="RHEA:10748"/>
        <dbReference type="ChEBI" id="CHEBI:15377"/>
        <dbReference type="ChEBI" id="CHEBI:15378"/>
        <dbReference type="ChEBI" id="CHEBI:16526"/>
        <dbReference type="ChEBI" id="CHEBI:17544"/>
        <dbReference type="EC" id="4.2.1.1"/>
    </reaction>
</comment>
<dbReference type="CDD" id="cd03124">
    <property type="entry name" value="alpha_CA_prokaryotic_like"/>
    <property type="match status" value="1"/>
</dbReference>
<organism evidence="9 10">
    <name type="scientific">Terfezia boudieri ATCC MYA-4762</name>
    <dbReference type="NCBI Taxonomy" id="1051890"/>
    <lineage>
        <taxon>Eukaryota</taxon>
        <taxon>Fungi</taxon>
        <taxon>Dikarya</taxon>
        <taxon>Ascomycota</taxon>
        <taxon>Pezizomycotina</taxon>
        <taxon>Pezizomycetes</taxon>
        <taxon>Pezizales</taxon>
        <taxon>Pezizaceae</taxon>
        <taxon>Terfezia</taxon>
    </lineage>
</organism>
<feature type="signal peptide" evidence="7">
    <location>
        <begin position="1"/>
        <end position="17"/>
    </location>
</feature>
<evidence type="ECO:0000256" key="6">
    <source>
        <dbReference type="ARBA" id="ARBA00048348"/>
    </source>
</evidence>
<evidence type="ECO:0000256" key="3">
    <source>
        <dbReference type="ARBA" id="ARBA00022723"/>
    </source>
</evidence>
<dbReference type="STRING" id="1051890.A0A3N4LPH2"/>
<evidence type="ECO:0000256" key="4">
    <source>
        <dbReference type="ARBA" id="ARBA00022833"/>
    </source>
</evidence>
<keyword evidence="3" id="KW-0479">Metal-binding</keyword>
<evidence type="ECO:0000256" key="2">
    <source>
        <dbReference type="ARBA" id="ARBA00012925"/>
    </source>
</evidence>
<feature type="domain" description="Alpha-carbonic anhydrase" evidence="8">
    <location>
        <begin position="29"/>
        <end position="193"/>
    </location>
</feature>
<feature type="chain" id="PRO_5018317011" description="carbonic anhydrase" evidence="7">
    <location>
        <begin position="18"/>
        <end position="193"/>
    </location>
</feature>
<protein>
    <recommendedName>
        <fullName evidence="2">carbonic anhydrase</fullName>
        <ecNumber evidence="2">4.2.1.1</ecNumber>
    </recommendedName>
</protein>